<gene>
    <name evidence="1" type="ORF">YC6258_01478</name>
</gene>
<sequence>MDRDFHYYGTYLAAWTAGYNNKQARAIATSAQYIDDCTEKATYTTNAFKINQQDEYIFRSNETNKVFRPMVTSVYGMTSWAPTSNYDETRQIWEPFHFLPGNYPHQQSMGEGLELRNPGYINSSMEESQKDIRVDCDTGDGLLTRPNSDAAQNMVNETRKIVSQCTDKNTDDSQKSALNLIGCCMHVFADTYAHQDFAGTFSTRLNGVYNSIGSDPGKFTIYGEWKDDEWYPKENTYRDIVWPKDVVSWDPLTVYSTVNSSYTSLGHGQMGHIPDVSTVAFKYRPDWQIRTAEEITRNNPTTYLQAFKKMVIALYCIKNSAEFSWSLDISDNNGRQQSLNRILDVVKNLIAPSIKDRNDTLAYDKGLCIEGSTWFLTSEQRWGERLAELCNTENDQYRDVPGYNKAKEGWASKLRSDYKKGGYNENQPMEKGTLIKYDFVNWNIAAKALFRINYLFLRYQQEGRVRICRNRSLSKSMNPAFNLVNELDELYLNDSEKIINARVLSAMNSDQVDMALRPVQQVDYTETAIKYGDLITLKINDCYVTNSNTVVNDSVNYYYPRLTTDVSYAQAYVIYSASNDGAKPGTAIKHGDEVVLQTKENTVGPYLSLSYAKRTLQNAFPGFDRYRGSDEGKWKIAIVGENNEQLYTKKQVTFQSLKDSAAKLANDGTTCLKFDTQAGHFTVNLYMMKDS</sequence>
<dbReference type="InterPro" id="IPR046653">
    <property type="entry name" value="DUF6765"/>
</dbReference>
<protein>
    <submittedName>
        <fullName evidence="1">Uncharacterized protein</fullName>
    </submittedName>
</protein>
<name>A0A0C5VH15_9GAMM</name>
<dbReference type="OrthoDB" id="569000at2"/>
<accession>A0A0C5VH15</accession>
<organism evidence="1 2">
    <name type="scientific">Gynuella sunshinyii YC6258</name>
    <dbReference type="NCBI Taxonomy" id="1445510"/>
    <lineage>
        <taxon>Bacteria</taxon>
        <taxon>Pseudomonadati</taxon>
        <taxon>Pseudomonadota</taxon>
        <taxon>Gammaproteobacteria</taxon>
        <taxon>Oceanospirillales</taxon>
        <taxon>Saccharospirillaceae</taxon>
        <taxon>Gynuella</taxon>
    </lineage>
</organism>
<reference evidence="1 2" key="1">
    <citation type="submission" date="2014-01" db="EMBL/GenBank/DDBJ databases">
        <title>Full genme sequencing of cellulolytic bacterium Gynuella sunshinyii YC6258T gen. nov., sp. nov.</title>
        <authorList>
            <person name="Khan H."/>
            <person name="Chung E.J."/>
            <person name="Chung Y.R."/>
        </authorList>
    </citation>
    <scope>NUCLEOTIDE SEQUENCE [LARGE SCALE GENOMIC DNA]</scope>
    <source>
        <strain evidence="1 2">YC6258</strain>
    </source>
</reference>
<dbReference type="Proteomes" id="UP000032266">
    <property type="component" value="Chromosome"/>
</dbReference>
<dbReference type="EMBL" id="CP007142">
    <property type="protein sequence ID" value="AJQ93526.1"/>
    <property type="molecule type" value="Genomic_DNA"/>
</dbReference>
<proteinExistence type="predicted"/>
<evidence type="ECO:0000313" key="1">
    <source>
        <dbReference type="EMBL" id="AJQ93526.1"/>
    </source>
</evidence>
<evidence type="ECO:0000313" key="2">
    <source>
        <dbReference type="Proteomes" id="UP000032266"/>
    </source>
</evidence>
<dbReference type="STRING" id="1445510.YC6258_01478"/>
<dbReference type="AlphaFoldDB" id="A0A0C5VH15"/>
<dbReference type="KEGG" id="gsn:YC6258_01478"/>
<keyword evidence="2" id="KW-1185">Reference proteome</keyword>
<dbReference type="RefSeq" id="WP_044616282.1">
    <property type="nucleotide sequence ID" value="NZ_CP007142.1"/>
</dbReference>
<dbReference type="Pfam" id="PF20551">
    <property type="entry name" value="DUF6765"/>
    <property type="match status" value="1"/>
</dbReference>
<dbReference type="HOGENOM" id="CLU_398365_0_0_6"/>